<keyword evidence="3" id="KW-0732">Signal</keyword>
<evidence type="ECO:0000256" key="3">
    <source>
        <dbReference type="SAM" id="SignalP"/>
    </source>
</evidence>
<evidence type="ECO:0000259" key="4">
    <source>
        <dbReference type="PROSITE" id="PS51387"/>
    </source>
</evidence>
<dbReference type="Proteomes" id="UP000703269">
    <property type="component" value="Unassembled WGS sequence"/>
</dbReference>
<dbReference type="SUPFAM" id="SSF56176">
    <property type="entry name" value="FAD-binding/transporter-associated domain-like"/>
    <property type="match status" value="1"/>
</dbReference>
<evidence type="ECO:0000313" key="5">
    <source>
        <dbReference type="EMBL" id="GJE86542.1"/>
    </source>
</evidence>
<dbReference type="OrthoDB" id="9983560at2759"/>
<dbReference type="Gene3D" id="3.30.465.10">
    <property type="match status" value="2"/>
</dbReference>
<dbReference type="InterPro" id="IPR050432">
    <property type="entry name" value="FAD-linked_Oxidoreductases_BP"/>
</dbReference>
<dbReference type="InterPro" id="IPR016166">
    <property type="entry name" value="FAD-bd_PCMH"/>
</dbReference>
<dbReference type="EMBL" id="BPQB01000004">
    <property type="protein sequence ID" value="GJE86542.1"/>
    <property type="molecule type" value="Genomic_DNA"/>
</dbReference>
<name>A0A9P3G076_9APHY</name>
<dbReference type="PANTHER" id="PTHR13878:SF91">
    <property type="entry name" value="FAD BINDING DOMAIN PROTEIN (AFU_ORTHOLOGUE AFUA_6G12070)-RELATED"/>
    <property type="match status" value="1"/>
</dbReference>
<accession>A0A9P3G076</accession>
<dbReference type="InterPro" id="IPR006094">
    <property type="entry name" value="Oxid_FAD_bind_N"/>
</dbReference>
<evidence type="ECO:0000313" key="6">
    <source>
        <dbReference type="Proteomes" id="UP000703269"/>
    </source>
</evidence>
<gene>
    <name evidence="5" type="ORF">PsYK624_026220</name>
</gene>
<dbReference type="Pfam" id="PF01565">
    <property type="entry name" value="FAD_binding_4"/>
    <property type="match status" value="1"/>
</dbReference>
<feature type="domain" description="FAD-binding PCMH-type" evidence="4">
    <location>
        <begin position="130"/>
        <end position="311"/>
    </location>
</feature>
<dbReference type="InterPro" id="IPR012951">
    <property type="entry name" value="BBE"/>
</dbReference>
<organism evidence="5 6">
    <name type="scientific">Phanerochaete sordida</name>
    <dbReference type="NCBI Taxonomy" id="48140"/>
    <lineage>
        <taxon>Eukaryota</taxon>
        <taxon>Fungi</taxon>
        <taxon>Dikarya</taxon>
        <taxon>Basidiomycota</taxon>
        <taxon>Agaricomycotina</taxon>
        <taxon>Agaricomycetes</taxon>
        <taxon>Polyporales</taxon>
        <taxon>Phanerochaetaceae</taxon>
        <taxon>Phanerochaete</taxon>
    </lineage>
</organism>
<keyword evidence="6" id="KW-1185">Reference proteome</keyword>
<evidence type="ECO:0000256" key="2">
    <source>
        <dbReference type="ARBA" id="ARBA00023002"/>
    </source>
</evidence>
<comment type="similarity">
    <text evidence="1">Belongs to the oxygen-dependent FAD-linked oxidoreductase family.</text>
</comment>
<evidence type="ECO:0000256" key="1">
    <source>
        <dbReference type="ARBA" id="ARBA00005466"/>
    </source>
</evidence>
<feature type="signal peptide" evidence="3">
    <location>
        <begin position="1"/>
        <end position="26"/>
    </location>
</feature>
<dbReference type="GO" id="GO:0016491">
    <property type="term" value="F:oxidoreductase activity"/>
    <property type="evidence" value="ECO:0007669"/>
    <property type="project" value="UniProtKB-KW"/>
</dbReference>
<reference evidence="5 6" key="1">
    <citation type="submission" date="2021-08" db="EMBL/GenBank/DDBJ databases">
        <title>Draft Genome Sequence of Phanerochaete sordida strain YK-624.</title>
        <authorList>
            <person name="Mori T."/>
            <person name="Dohra H."/>
            <person name="Suzuki T."/>
            <person name="Kawagishi H."/>
            <person name="Hirai H."/>
        </authorList>
    </citation>
    <scope>NUCLEOTIDE SEQUENCE [LARGE SCALE GENOMIC DNA]</scope>
    <source>
        <strain evidence="5 6">YK-624</strain>
    </source>
</reference>
<protein>
    <submittedName>
        <fullName evidence="5">FAD-binding oxidoreductase</fullName>
    </submittedName>
</protein>
<feature type="chain" id="PRO_5040351954" evidence="3">
    <location>
        <begin position="27"/>
        <end position="576"/>
    </location>
</feature>
<dbReference type="AlphaFoldDB" id="A0A9P3G076"/>
<proteinExistence type="inferred from homology"/>
<dbReference type="InterPro" id="IPR036318">
    <property type="entry name" value="FAD-bd_PCMH-like_sf"/>
</dbReference>
<dbReference type="GO" id="GO:0071949">
    <property type="term" value="F:FAD binding"/>
    <property type="evidence" value="ECO:0007669"/>
    <property type="project" value="InterPro"/>
</dbReference>
<dbReference type="PANTHER" id="PTHR13878">
    <property type="entry name" value="GULONOLACTONE OXIDASE"/>
    <property type="match status" value="1"/>
</dbReference>
<comment type="caution">
    <text evidence="5">The sequence shown here is derived from an EMBL/GenBank/DDBJ whole genome shotgun (WGS) entry which is preliminary data.</text>
</comment>
<keyword evidence="2" id="KW-0560">Oxidoreductase</keyword>
<dbReference type="Pfam" id="PF08031">
    <property type="entry name" value="BBE"/>
    <property type="match status" value="1"/>
</dbReference>
<dbReference type="InterPro" id="IPR016169">
    <property type="entry name" value="FAD-bd_PCMH_sub2"/>
</dbReference>
<dbReference type="PROSITE" id="PS51387">
    <property type="entry name" value="FAD_PCMH"/>
    <property type="match status" value="1"/>
</dbReference>
<sequence length="576" mass="61714">MSDSLWPSTGFGAMLALMSDLTGTYAHPPVLGVDWSEWTALNASIGGQLRLSTPFELPCFASFEGHALPPDSAACAAVQANYTDAPFRVAQFGAAMNAQWETCQSTGAKCLLDDANPSSPAAYQDQNCDIGNIAPLHIDVRAAEHVQAAYEFSSKHGVRLSVKNTGHDYAGRSSGHNTLGLWVSTLNKDLMAFSDAFVPEQCDGSHKAITIGAGVKMEDMYAFADKHNVTAIGGYHRTVATGYFLGGGHSVLSTVYGLGADRVVQIKVVTPDGKYRTVNKCQDSDLFWALRGGGGSAFGVVTELTVTVEPQLTIQAAVVAFPPSPSTLTAWYKLMADNALEWSNAGWGIHLVPGSFVAVNPRLDNAAASKAMQGAVDLANAQGGTAVVDELPSFYEFFTKYVVATENPVGPEVLPSSRLLSNSLFATESGKASLLAAIAQVPSALPIVIVASNPNPALFAYEEGSTSFTPAWRDSAWHFLIGAGFAYNSTLADRQQMYTLASQLMQPFRELTPGSGAYFNEADVYEPNHEQSFWGSNYAKLAEVKKKYDPNHIMDCWQCVGWKGASDPLFTCYVQV</sequence>